<evidence type="ECO:0000313" key="1">
    <source>
        <dbReference type="EMBL" id="MBB5036626.1"/>
    </source>
</evidence>
<sequence>MATFHQLYNPEDSLWNIYLQFVFADLESDSPPSLSRVIEWFQQHPSFEGFPGDLHQETIPLRNVTERTIRELPLEHGLEILEITIKEAVHYGSNERLMPDQAKLLAEAFVAEFDSPLIFSNQSRGSAPYYWGSSHGNVTDAERGYTWEYFVCSMDRKRIGFVFSLNNE</sequence>
<proteinExistence type="predicted"/>
<organism evidence="1 2">
    <name type="scientific">Prosthecobacter dejongeii</name>
    <dbReference type="NCBI Taxonomy" id="48465"/>
    <lineage>
        <taxon>Bacteria</taxon>
        <taxon>Pseudomonadati</taxon>
        <taxon>Verrucomicrobiota</taxon>
        <taxon>Verrucomicrobiia</taxon>
        <taxon>Verrucomicrobiales</taxon>
        <taxon>Verrucomicrobiaceae</taxon>
        <taxon>Prosthecobacter</taxon>
    </lineage>
</organism>
<dbReference type="Proteomes" id="UP000534294">
    <property type="component" value="Unassembled WGS sequence"/>
</dbReference>
<reference evidence="1 2" key="1">
    <citation type="submission" date="2020-08" db="EMBL/GenBank/DDBJ databases">
        <title>Genomic Encyclopedia of Type Strains, Phase IV (KMG-IV): sequencing the most valuable type-strain genomes for metagenomic binning, comparative biology and taxonomic classification.</title>
        <authorList>
            <person name="Goeker M."/>
        </authorList>
    </citation>
    <scope>NUCLEOTIDE SEQUENCE [LARGE SCALE GENOMIC DNA]</scope>
    <source>
        <strain evidence="1 2">DSM 12251</strain>
    </source>
</reference>
<keyword evidence="2" id="KW-1185">Reference proteome</keyword>
<gene>
    <name evidence="1" type="ORF">HNQ64_000860</name>
</gene>
<name>A0A7W7YIB7_9BACT</name>
<dbReference type="RefSeq" id="WP_184205651.1">
    <property type="nucleotide sequence ID" value="NZ_JACHIF010000001.1"/>
</dbReference>
<dbReference type="AlphaFoldDB" id="A0A7W7YIB7"/>
<dbReference type="EMBL" id="JACHIF010000001">
    <property type="protein sequence ID" value="MBB5036626.1"/>
    <property type="molecule type" value="Genomic_DNA"/>
</dbReference>
<protein>
    <submittedName>
        <fullName evidence="1">Uncharacterized protein</fullName>
    </submittedName>
</protein>
<accession>A0A7W7YIB7</accession>
<comment type="caution">
    <text evidence="1">The sequence shown here is derived from an EMBL/GenBank/DDBJ whole genome shotgun (WGS) entry which is preliminary data.</text>
</comment>
<evidence type="ECO:0000313" key="2">
    <source>
        <dbReference type="Proteomes" id="UP000534294"/>
    </source>
</evidence>